<dbReference type="GO" id="GO:0006799">
    <property type="term" value="P:polyphosphate biosynthetic process"/>
    <property type="evidence" value="ECO:0007669"/>
    <property type="project" value="UniProtKB-ARBA"/>
</dbReference>
<organism evidence="2 3">
    <name type="scientific">Candidatus Blautia merdigallinarum</name>
    <dbReference type="NCBI Taxonomy" id="2838495"/>
    <lineage>
        <taxon>Bacteria</taxon>
        <taxon>Bacillati</taxon>
        <taxon>Bacillota</taxon>
        <taxon>Clostridia</taxon>
        <taxon>Lachnospirales</taxon>
        <taxon>Lachnospiraceae</taxon>
        <taxon>Blautia</taxon>
    </lineage>
</organism>
<dbReference type="EMBL" id="DWWV01000189">
    <property type="protein sequence ID" value="HJC11844.1"/>
    <property type="molecule type" value="Genomic_DNA"/>
</dbReference>
<comment type="caution">
    <text evidence="2">The sequence shown here is derived from an EMBL/GenBank/DDBJ whole genome shotgun (WGS) entry which is preliminary data.</text>
</comment>
<proteinExistence type="predicted"/>
<dbReference type="Proteomes" id="UP000823893">
    <property type="component" value="Unassembled WGS sequence"/>
</dbReference>
<dbReference type="CDD" id="cd07750">
    <property type="entry name" value="PolyPPase_VTC_like"/>
    <property type="match status" value="1"/>
</dbReference>
<evidence type="ECO:0000259" key="1">
    <source>
        <dbReference type="Pfam" id="PF09359"/>
    </source>
</evidence>
<accession>A0A9D2N8Z6</accession>
<gene>
    <name evidence="2" type="ORF">H9935_13790</name>
</gene>
<dbReference type="Gene3D" id="3.20.100.30">
    <property type="entry name" value="VTC, catalytic tunnel domain"/>
    <property type="match status" value="1"/>
</dbReference>
<dbReference type="Pfam" id="PF09359">
    <property type="entry name" value="VTC"/>
    <property type="match status" value="1"/>
</dbReference>
<evidence type="ECO:0000313" key="3">
    <source>
        <dbReference type="Proteomes" id="UP000823893"/>
    </source>
</evidence>
<feature type="domain" description="VTC" evidence="1">
    <location>
        <begin position="12"/>
        <end position="227"/>
    </location>
</feature>
<dbReference type="AlphaFoldDB" id="A0A9D2N8Z6"/>
<name>A0A9D2N8Z6_9FIRM</name>
<reference evidence="2" key="2">
    <citation type="submission" date="2021-04" db="EMBL/GenBank/DDBJ databases">
        <authorList>
            <person name="Gilroy R."/>
        </authorList>
    </citation>
    <scope>NUCLEOTIDE SEQUENCE</scope>
    <source>
        <strain evidence="2">ChiSxjej6B18-287</strain>
    </source>
</reference>
<sequence>MIIKPLKQVSMRHEFKHQISPGEDLVLSQRLRKLFPHDKHGGPLGSYRVTSLYFDTPYDSAYREKLDGVDKREKFRLRYYGTDLSFIRLEKKFKRKGLCGKRSVSLTKDEAEKILKGEDKFLLESGDPLLIELYSKIQGTGLRPKTIVRYDREAFVYAPGNVRITLDRNLYTGLGSRDFFNTGFTGIKAMDFSRVLEVKYDEFLPELVRMAVQVPGRQAGACSKYALCRRFD</sequence>
<evidence type="ECO:0000313" key="2">
    <source>
        <dbReference type="EMBL" id="HJC11844.1"/>
    </source>
</evidence>
<dbReference type="InterPro" id="IPR018966">
    <property type="entry name" value="VTC_domain"/>
</dbReference>
<reference evidence="2" key="1">
    <citation type="journal article" date="2021" name="PeerJ">
        <title>Extensive microbial diversity within the chicken gut microbiome revealed by metagenomics and culture.</title>
        <authorList>
            <person name="Gilroy R."/>
            <person name="Ravi A."/>
            <person name="Getino M."/>
            <person name="Pursley I."/>
            <person name="Horton D.L."/>
            <person name="Alikhan N.F."/>
            <person name="Baker D."/>
            <person name="Gharbi K."/>
            <person name="Hall N."/>
            <person name="Watson M."/>
            <person name="Adriaenssens E.M."/>
            <person name="Foster-Nyarko E."/>
            <person name="Jarju S."/>
            <person name="Secka A."/>
            <person name="Antonio M."/>
            <person name="Oren A."/>
            <person name="Chaudhuri R.R."/>
            <person name="La Ragione R."/>
            <person name="Hildebrand F."/>
            <person name="Pallen M.J."/>
        </authorList>
    </citation>
    <scope>NUCLEOTIDE SEQUENCE</scope>
    <source>
        <strain evidence="2">ChiSxjej6B18-287</strain>
    </source>
</reference>
<protein>
    <submittedName>
        <fullName evidence="2">Polyphosphate polymerase domain-containing protein</fullName>
    </submittedName>
</protein>
<dbReference type="InterPro" id="IPR042267">
    <property type="entry name" value="VTC_sf"/>
</dbReference>